<proteinExistence type="predicted"/>
<dbReference type="AlphaFoldDB" id="A0A3P2RFF3"/>
<protein>
    <submittedName>
        <fullName evidence="2">DegV family protein</fullName>
    </submittedName>
</protein>
<dbReference type="GO" id="GO:0008289">
    <property type="term" value="F:lipid binding"/>
    <property type="evidence" value="ECO:0007669"/>
    <property type="project" value="UniProtKB-KW"/>
</dbReference>
<dbReference type="PROSITE" id="PS51482">
    <property type="entry name" value="DEGV"/>
    <property type="match status" value="1"/>
</dbReference>
<dbReference type="PANTHER" id="PTHR33434:SF8">
    <property type="entry name" value="DEGV DOMAIN-CONTAINING PROTEIN SPR1019"/>
    <property type="match status" value="1"/>
</dbReference>
<dbReference type="InterPro" id="IPR050270">
    <property type="entry name" value="DegV_domain_contain"/>
</dbReference>
<dbReference type="InterPro" id="IPR003797">
    <property type="entry name" value="DegV"/>
</dbReference>
<evidence type="ECO:0000313" key="2">
    <source>
        <dbReference type="EMBL" id="RRG18205.1"/>
    </source>
</evidence>
<reference evidence="2 3" key="1">
    <citation type="submission" date="2018-10" db="EMBL/GenBank/DDBJ databases">
        <title>Draft genome sequence of Weissella viridescens UCO-SMC3.</title>
        <authorList>
            <person name="Garcia-Cancino A."/>
            <person name="Espinoza-Monje M."/>
            <person name="Albarracin L."/>
            <person name="Garcia-Castillo V."/>
            <person name="Campos-Martin J."/>
            <person name="Nakano Y."/>
            <person name="Guitierrez-Zamorano C."/>
            <person name="Ikeda-Ohtsubo W."/>
            <person name="Morita H."/>
            <person name="Kitazawa H."/>
            <person name="Villena J."/>
        </authorList>
    </citation>
    <scope>NUCLEOTIDE SEQUENCE [LARGE SCALE GENOMIC DNA]</scope>
    <source>
        <strain evidence="2 3">UCO-SMC3</strain>
    </source>
</reference>
<keyword evidence="1" id="KW-0446">Lipid-binding</keyword>
<accession>A0A3P2RFF3</accession>
<dbReference type="Gene3D" id="3.40.50.10170">
    <property type="match status" value="1"/>
</dbReference>
<dbReference type="SUPFAM" id="SSF82549">
    <property type="entry name" value="DAK1/DegV-like"/>
    <property type="match status" value="1"/>
</dbReference>
<dbReference type="PANTHER" id="PTHR33434">
    <property type="entry name" value="DEGV DOMAIN-CONTAINING PROTEIN DR_1986-RELATED"/>
    <property type="match status" value="1"/>
</dbReference>
<dbReference type="InterPro" id="IPR043168">
    <property type="entry name" value="DegV_C"/>
</dbReference>
<dbReference type="RefSeq" id="WP_124942852.1">
    <property type="nucleotide sequence ID" value="NZ_RHGY01000002.1"/>
</dbReference>
<comment type="caution">
    <text evidence="2">The sequence shown here is derived from an EMBL/GenBank/DDBJ whole genome shotgun (WGS) entry which is preliminary data.</text>
</comment>
<dbReference type="Proteomes" id="UP000275836">
    <property type="component" value="Unassembled WGS sequence"/>
</dbReference>
<evidence type="ECO:0000256" key="1">
    <source>
        <dbReference type="ARBA" id="ARBA00023121"/>
    </source>
</evidence>
<dbReference type="NCBIfam" id="TIGR00762">
    <property type="entry name" value="DegV"/>
    <property type="match status" value="1"/>
</dbReference>
<dbReference type="EMBL" id="RHGY01000002">
    <property type="protein sequence ID" value="RRG18205.1"/>
    <property type="molecule type" value="Genomic_DNA"/>
</dbReference>
<gene>
    <name evidence="2" type="ORF">D3P96_02645</name>
</gene>
<sequence>MSNVKIVTDSSAILSDEEVETYNVTVIPMSLTIDGTLYQDGVTIGRNEFLDKMKVAKELPTTSQPPIGEFTKVYENLVADGASVISVHMSGGLSGTVNAAKQAAELVDGDITVVDSTFIDRAEAFQVLTAAELAQQGATVPEILEQVVLTREKSVSHIFVAEMDNLVKGGRISKTAGAVASLLNIHAGLHLADGGFAIDVKARGAKAIKKYMHKIIDDMQALPVGMRRIDVSHAGVPEKANELTEALQTAFPDVTVHTFETSPNSATHAGAGALAIAYETK</sequence>
<organism evidence="2 3">
    <name type="scientific">Weissella viridescens</name>
    <name type="common">Lactobacillus viridescens</name>
    <dbReference type="NCBI Taxonomy" id="1629"/>
    <lineage>
        <taxon>Bacteria</taxon>
        <taxon>Bacillati</taxon>
        <taxon>Bacillota</taxon>
        <taxon>Bacilli</taxon>
        <taxon>Lactobacillales</taxon>
        <taxon>Lactobacillaceae</taxon>
        <taxon>Weissella</taxon>
    </lineage>
</organism>
<evidence type="ECO:0000313" key="3">
    <source>
        <dbReference type="Proteomes" id="UP000275836"/>
    </source>
</evidence>
<name>A0A3P2RFF3_WEIVI</name>
<dbReference type="Pfam" id="PF02645">
    <property type="entry name" value="DegV"/>
    <property type="match status" value="1"/>
</dbReference>
<dbReference type="OrthoDB" id="5429275at2"/>
<dbReference type="Gene3D" id="3.30.1180.10">
    <property type="match status" value="1"/>
</dbReference>